<evidence type="ECO:0000313" key="2">
    <source>
        <dbReference type="Proteomes" id="UP001084197"/>
    </source>
</evidence>
<comment type="caution">
    <text evidence="1">The sequence shown here is derived from an EMBL/GenBank/DDBJ whole genome shotgun (WGS) entry which is preliminary data.</text>
</comment>
<name>A0A9J6RDZ9_9BACI</name>
<dbReference type="InterPro" id="IPR036412">
    <property type="entry name" value="HAD-like_sf"/>
</dbReference>
<dbReference type="RefSeq" id="WP_268780189.1">
    <property type="nucleotide sequence ID" value="NZ_JAPRAT010000017.1"/>
</dbReference>
<dbReference type="EMBL" id="JAPRAT010000017">
    <property type="protein sequence ID" value="MCZ0703417.1"/>
    <property type="molecule type" value="Genomic_DNA"/>
</dbReference>
<dbReference type="SFLD" id="SFLDG01129">
    <property type="entry name" value="C1.5:_HAD__Beta-PGM__Phosphata"/>
    <property type="match status" value="1"/>
</dbReference>
<dbReference type="SFLD" id="SFLDS00003">
    <property type="entry name" value="Haloacid_Dehalogenase"/>
    <property type="match status" value="1"/>
</dbReference>
<evidence type="ECO:0000313" key="1">
    <source>
        <dbReference type="EMBL" id="MCZ0703417.1"/>
    </source>
</evidence>
<keyword evidence="2" id="KW-1185">Reference proteome</keyword>
<gene>
    <name evidence="1" type="ORF">OWO01_09330</name>
</gene>
<reference evidence="1" key="1">
    <citation type="submission" date="2022-11" db="EMBL/GenBank/DDBJ databases">
        <title>WGS of Natronobacillus azotifigens 24KS-1, an anaerobic diazotrophic haloalkaliphile from soda-rich habitats.</title>
        <authorList>
            <person name="Sorokin D.Y."/>
            <person name="Merkel A.Y."/>
        </authorList>
    </citation>
    <scope>NUCLEOTIDE SEQUENCE</scope>
    <source>
        <strain evidence="1">24KS-1</strain>
    </source>
</reference>
<dbReference type="Proteomes" id="UP001084197">
    <property type="component" value="Unassembled WGS sequence"/>
</dbReference>
<dbReference type="AlphaFoldDB" id="A0A9J6RDZ9"/>
<protein>
    <submittedName>
        <fullName evidence="1">HAD hydrolase-like protein</fullName>
    </submittedName>
</protein>
<proteinExistence type="predicted"/>
<dbReference type="InterPro" id="IPR023214">
    <property type="entry name" value="HAD_sf"/>
</dbReference>
<accession>A0A9J6RDZ9</accession>
<keyword evidence="1" id="KW-0378">Hydrolase</keyword>
<organism evidence="1 2">
    <name type="scientific">Natronobacillus azotifigens</name>
    <dbReference type="NCBI Taxonomy" id="472978"/>
    <lineage>
        <taxon>Bacteria</taxon>
        <taxon>Bacillati</taxon>
        <taxon>Bacillota</taxon>
        <taxon>Bacilli</taxon>
        <taxon>Bacillales</taxon>
        <taxon>Bacillaceae</taxon>
        <taxon>Natronobacillus</taxon>
    </lineage>
</organism>
<dbReference type="Gene3D" id="3.40.50.1000">
    <property type="entry name" value="HAD superfamily/HAD-like"/>
    <property type="match status" value="1"/>
</dbReference>
<dbReference type="Pfam" id="PF00702">
    <property type="entry name" value="Hydrolase"/>
    <property type="match status" value="1"/>
</dbReference>
<dbReference type="SUPFAM" id="SSF56784">
    <property type="entry name" value="HAD-like"/>
    <property type="match status" value="1"/>
</dbReference>
<dbReference type="GO" id="GO:0016787">
    <property type="term" value="F:hydrolase activity"/>
    <property type="evidence" value="ECO:0007669"/>
    <property type="project" value="UniProtKB-KW"/>
</dbReference>
<sequence length="270" mass="31156">MKKLYIFDLDGTLYEGSQHFDYYAKLLSADVTSAEQEDYWNDYEKMKAGNHVVQIGKAYDVNHDLSLTIDPMTLKVVEAHRWDGSTVDDLDSLYGDGQVSFDFENIVAIGDGWWLPFACAKHYGVKESQPSYMATKEFMVSDQFQLEQIPGLRTFLLDLKKEHDIILMTNSDREDVNRLLGELDLTNVFDHVISSARKPSKTTVLFEQLHVTYDLPFEQMISVGDNFINEIAPALLLEMKAVYLSEHPHKTEHKNLQQYGRITDWIEEMK</sequence>